<dbReference type="KEGG" id="rhi:NGR_b05080"/>
<name>C3KPG2_SINFN</name>
<dbReference type="OrthoDB" id="5297095at2"/>
<reference evidence="3" key="1">
    <citation type="journal article" date="2004" name="J. Bacteriol.">
        <title>An evolutionary hot spot: the pNGR234b replicon of Rhizobium sp. strain NGR234.</title>
        <authorList>
            <person name="Streit W.R."/>
            <person name="Schmitz R.A."/>
            <person name="Perret X."/>
            <person name="Staehelin C."/>
            <person name="Deakin W.J."/>
            <person name="Raasch C."/>
            <person name="Liesegang H."/>
            <person name="Broughton W.J."/>
        </authorList>
    </citation>
    <scope>NUCLEOTIDE SEQUENCE [LARGE SCALE GENOMIC DNA]</scope>
    <source>
        <strain evidence="3">NBRC 101917 / NGR234</strain>
    </source>
</reference>
<sequence>MLGHKKLESNVQYLGIEVDDALAISEQVELYYRIAVLLIEAPLAAPPRARVDPKPPLACSAGHVRDRTISSHREREDLWRQPQRVG</sequence>
<evidence type="ECO:0000256" key="1">
    <source>
        <dbReference type="SAM" id="MobiDB-lite"/>
    </source>
</evidence>
<keyword evidence="3" id="KW-1185">Reference proteome</keyword>
<dbReference type="Proteomes" id="UP000001054">
    <property type="component" value="Plasmid pNGR234b"/>
</dbReference>
<gene>
    <name evidence="2" type="ordered locus">NGR_b05080</name>
</gene>
<dbReference type="EMBL" id="CP000874">
    <property type="protein sequence ID" value="ACP21970.1"/>
    <property type="molecule type" value="Genomic_DNA"/>
</dbReference>
<proteinExistence type="predicted"/>
<feature type="region of interest" description="Disordered" evidence="1">
    <location>
        <begin position="47"/>
        <end position="86"/>
    </location>
</feature>
<dbReference type="HOGENOM" id="CLU_2495743_0_0_5"/>
<protein>
    <submittedName>
        <fullName evidence="2">Phage integrase family protein</fullName>
    </submittedName>
</protein>
<accession>C3KPG2</accession>
<organism evidence="2 3">
    <name type="scientific">Sinorhizobium fredii (strain NBRC 101917 / NGR234)</name>
    <dbReference type="NCBI Taxonomy" id="394"/>
    <lineage>
        <taxon>Bacteria</taxon>
        <taxon>Pseudomonadati</taxon>
        <taxon>Pseudomonadota</taxon>
        <taxon>Alphaproteobacteria</taxon>
        <taxon>Hyphomicrobiales</taxon>
        <taxon>Rhizobiaceae</taxon>
        <taxon>Sinorhizobium/Ensifer group</taxon>
        <taxon>Sinorhizobium</taxon>
    </lineage>
</organism>
<evidence type="ECO:0000313" key="3">
    <source>
        <dbReference type="Proteomes" id="UP000001054"/>
    </source>
</evidence>
<keyword evidence="2" id="KW-0614">Plasmid</keyword>
<geneLocation type="plasmid" evidence="3">
    <name>sym pNGR234b</name>
</geneLocation>
<evidence type="ECO:0000313" key="2">
    <source>
        <dbReference type="EMBL" id="ACP21970.1"/>
    </source>
</evidence>
<dbReference type="AlphaFoldDB" id="C3KPG2"/>
<reference evidence="2 3" key="2">
    <citation type="journal article" date="2009" name="Appl. Environ. Microbiol.">
        <title>Rhizobium sp. strain NGR234 possesses a remarkable number of secretion systems.</title>
        <authorList>
            <person name="Schmeisser C."/>
            <person name="Liesegang H."/>
            <person name="Krysciak D."/>
            <person name="Bakkou N."/>
            <person name="Le Quere A."/>
            <person name="Wollherr A."/>
            <person name="Heinemeyer I."/>
            <person name="Morgenstern B."/>
            <person name="Pommerening-Roeser A."/>
            <person name="Flores M."/>
            <person name="Palacios R."/>
            <person name="Brenner S."/>
            <person name="Gottschalk G."/>
            <person name="Schmitz R.A."/>
            <person name="Broughton W.J."/>
            <person name="Perret X."/>
            <person name="Strittmatter A.W."/>
            <person name="Streit W.R."/>
        </authorList>
    </citation>
    <scope>NUCLEOTIDE SEQUENCE [LARGE SCALE GENOMIC DNA]</scope>
    <source>
        <strain evidence="3">NBRC 101917 / NGR234</strain>
    </source>
</reference>
<feature type="compositionally biased region" description="Basic and acidic residues" evidence="1">
    <location>
        <begin position="63"/>
        <end position="79"/>
    </location>
</feature>